<name>I4DLM4_PAPXU</name>
<protein>
    <submittedName>
        <fullName evidence="1">Uncharacterized protein</fullName>
    </submittedName>
</protein>
<reference evidence="1" key="1">
    <citation type="journal article" date="2012" name="BMC Biol.">
        <title>Comprehensive microarray-based analysis for stage-specific larval camouflage pattern-associated genes in the swallowtail butterfly, Papilio xuthus.</title>
        <authorList>
            <person name="Futahashi R."/>
            <person name="Shirataki H."/>
            <person name="Narita T."/>
            <person name="Mita K."/>
            <person name="Fujiwara H."/>
        </authorList>
    </citation>
    <scope>NUCLEOTIDE SEQUENCE</scope>
    <source>
        <tissue evidence="1">Epidermis</tissue>
    </source>
</reference>
<sequence length="68" mass="8181">MIVYFTYLNLKYLLTPTFKFDFTLYMYVSLPRSRRSGAEGVKLKKNKLIYKYDKFSIVDQNILILLMI</sequence>
<accession>I4DLM4</accession>
<organism evidence="1">
    <name type="scientific">Papilio xuthus</name>
    <name type="common">Asian swallowtail butterfly</name>
    <dbReference type="NCBI Taxonomy" id="66420"/>
    <lineage>
        <taxon>Eukaryota</taxon>
        <taxon>Metazoa</taxon>
        <taxon>Ecdysozoa</taxon>
        <taxon>Arthropoda</taxon>
        <taxon>Hexapoda</taxon>
        <taxon>Insecta</taxon>
        <taxon>Pterygota</taxon>
        <taxon>Neoptera</taxon>
        <taxon>Endopterygota</taxon>
        <taxon>Lepidoptera</taxon>
        <taxon>Glossata</taxon>
        <taxon>Ditrysia</taxon>
        <taxon>Papilionoidea</taxon>
        <taxon>Papilionidae</taxon>
        <taxon>Papilioninae</taxon>
        <taxon>Papilio</taxon>
    </lineage>
</organism>
<evidence type="ECO:0000313" key="1">
    <source>
        <dbReference type="EMBL" id="BAM18814.1"/>
    </source>
</evidence>
<dbReference type="AlphaFoldDB" id="I4DLM4"/>
<proteinExistence type="evidence at transcript level"/>
<dbReference type="EMBL" id="AK402192">
    <property type="protein sequence ID" value="BAM18814.1"/>
    <property type="molecule type" value="mRNA"/>
</dbReference>